<proteinExistence type="predicted"/>
<dbReference type="Proteomes" id="UP000499080">
    <property type="component" value="Unassembled WGS sequence"/>
</dbReference>
<dbReference type="AlphaFoldDB" id="A0A4Y2EY10"/>
<comment type="caution">
    <text evidence="1">The sequence shown here is derived from an EMBL/GenBank/DDBJ whole genome shotgun (WGS) entry which is preliminary data.</text>
</comment>
<reference evidence="1 2" key="1">
    <citation type="journal article" date="2019" name="Sci. Rep.">
        <title>Orb-weaving spider Araneus ventricosus genome elucidates the spidroin gene catalogue.</title>
        <authorList>
            <person name="Kono N."/>
            <person name="Nakamura H."/>
            <person name="Ohtoshi R."/>
            <person name="Moran D.A.P."/>
            <person name="Shinohara A."/>
            <person name="Yoshida Y."/>
            <person name="Fujiwara M."/>
            <person name="Mori M."/>
            <person name="Tomita M."/>
            <person name="Arakawa K."/>
        </authorList>
    </citation>
    <scope>NUCLEOTIDE SEQUENCE [LARGE SCALE GENOMIC DNA]</scope>
</reference>
<dbReference type="EMBL" id="BGPR01000752">
    <property type="protein sequence ID" value="GBM34132.1"/>
    <property type="molecule type" value="Genomic_DNA"/>
</dbReference>
<keyword evidence="2" id="KW-1185">Reference proteome</keyword>
<evidence type="ECO:0000313" key="1">
    <source>
        <dbReference type="EMBL" id="GBM34132.1"/>
    </source>
</evidence>
<organism evidence="1 2">
    <name type="scientific">Araneus ventricosus</name>
    <name type="common">Orbweaver spider</name>
    <name type="synonym">Epeira ventricosa</name>
    <dbReference type="NCBI Taxonomy" id="182803"/>
    <lineage>
        <taxon>Eukaryota</taxon>
        <taxon>Metazoa</taxon>
        <taxon>Ecdysozoa</taxon>
        <taxon>Arthropoda</taxon>
        <taxon>Chelicerata</taxon>
        <taxon>Arachnida</taxon>
        <taxon>Araneae</taxon>
        <taxon>Araneomorphae</taxon>
        <taxon>Entelegynae</taxon>
        <taxon>Araneoidea</taxon>
        <taxon>Araneidae</taxon>
        <taxon>Araneus</taxon>
    </lineage>
</organism>
<protein>
    <submittedName>
        <fullName evidence="1">Uncharacterized protein</fullName>
    </submittedName>
</protein>
<gene>
    <name evidence="1" type="ORF">AVEN_243184_1</name>
</gene>
<accession>A0A4Y2EY10</accession>
<sequence length="110" mass="12285">MALFQILIRFILAYDGTKHKTSRIVEVQLYLGFRCLRISSIFLLKKFASDFVADHVMLLLILRIRKRKGESSDKSGAEKLVSVSKDSVEAEGFGAVTLVYSSICVQAINA</sequence>
<name>A0A4Y2EY10_ARAVE</name>
<evidence type="ECO:0000313" key="2">
    <source>
        <dbReference type="Proteomes" id="UP000499080"/>
    </source>
</evidence>